<gene>
    <name evidence="1" type="ORF">S03H2_24175</name>
</gene>
<protein>
    <submittedName>
        <fullName evidence="1">Uncharacterized protein</fullName>
    </submittedName>
</protein>
<comment type="caution">
    <text evidence="1">The sequence shown here is derived from an EMBL/GenBank/DDBJ whole genome shotgun (WGS) entry which is preliminary data.</text>
</comment>
<dbReference type="AlphaFoldDB" id="X1ETK6"/>
<sequence length="126" mass="13160">VDRAGVKIAVAKGSAPHNVLQRLIKNAEIVPVPGGFEAARDALATGKADVYGENLHLAHRIADALPGARVLPGQFNVVQMAIGVRKRAADALPMIDAFVSKARTDGTVQKAINEAGLRGVRVPQPA</sequence>
<feature type="non-terminal residue" evidence="1">
    <location>
        <position position="1"/>
    </location>
</feature>
<dbReference type="SUPFAM" id="SSF53850">
    <property type="entry name" value="Periplasmic binding protein-like II"/>
    <property type="match status" value="1"/>
</dbReference>
<reference evidence="1" key="1">
    <citation type="journal article" date="2014" name="Front. Microbiol.">
        <title>High frequency of phylogenetically diverse reductive dehalogenase-homologous genes in deep subseafloor sedimentary metagenomes.</title>
        <authorList>
            <person name="Kawai M."/>
            <person name="Futagami T."/>
            <person name="Toyoda A."/>
            <person name="Takaki Y."/>
            <person name="Nishi S."/>
            <person name="Hori S."/>
            <person name="Arai W."/>
            <person name="Tsubouchi T."/>
            <person name="Morono Y."/>
            <person name="Uchiyama I."/>
            <person name="Ito T."/>
            <person name="Fujiyama A."/>
            <person name="Inagaki F."/>
            <person name="Takami H."/>
        </authorList>
    </citation>
    <scope>NUCLEOTIDE SEQUENCE</scope>
    <source>
        <strain evidence="1">Expedition CK06-06</strain>
    </source>
</reference>
<dbReference type="EMBL" id="BARU01013357">
    <property type="protein sequence ID" value="GAH35922.1"/>
    <property type="molecule type" value="Genomic_DNA"/>
</dbReference>
<proteinExistence type="predicted"/>
<accession>X1ETK6</accession>
<dbReference type="Gene3D" id="3.40.190.10">
    <property type="entry name" value="Periplasmic binding protein-like II"/>
    <property type="match status" value="2"/>
</dbReference>
<name>X1ETK6_9ZZZZ</name>
<evidence type="ECO:0000313" key="1">
    <source>
        <dbReference type="EMBL" id="GAH35922.1"/>
    </source>
</evidence>
<organism evidence="1">
    <name type="scientific">marine sediment metagenome</name>
    <dbReference type="NCBI Taxonomy" id="412755"/>
    <lineage>
        <taxon>unclassified sequences</taxon>
        <taxon>metagenomes</taxon>
        <taxon>ecological metagenomes</taxon>
    </lineage>
</organism>